<keyword evidence="3" id="KW-0347">Helicase</keyword>
<keyword evidence="2" id="KW-0378">Hydrolase</keyword>
<dbReference type="GO" id="GO:0005524">
    <property type="term" value="F:ATP binding"/>
    <property type="evidence" value="ECO:0007669"/>
    <property type="project" value="UniProtKB-KW"/>
</dbReference>
<keyword evidence="9" id="KW-1185">Reference proteome</keyword>
<dbReference type="InterPro" id="IPR038718">
    <property type="entry name" value="SNF2-like_sf"/>
</dbReference>
<dbReference type="InterPro" id="IPR000330">
    <property type="entry name" value="SNF2_N"/>
</dbReference>
<dbReference type="InterPro" id="IPR010003">
    <property type="entry name" value="HARP_dom"/>
</dbReference>
<dbReference type="PROSITE" id="PS51467">
    <property type="entry name" value="HARP"/>
    <property type="match status" value="1"/>
</dbReference>
<proteinExistence type="predicted"/>
<evidence type="ECO:0000313" key="8">
    <source>
        <dbReference type="EMBL" id="KMZ74019.1"/>
    </source>
</evidence>
<evidence type="ECO:0000259" key="6">
    <source>
        <dbReference type="PROSITE" id="PS51192"/>
    </source>
</evidence>
<dbReference type="PANTHER" id="PTHR45766">
    <property type="entry name" value="DNA ANNEALING HELICASE AND ENDONUCLEASE ZRANB3 FAMILY MEMBER"/>
    <property type="match status" value="1"/>
</dbReference>
<sequence length="459" mass="51798">MDDDDWCLTAEQFDYLEKDAYQKIASQRMSSSRPPLPPIPPPSTNKGVQIDNTQTANVVEQQQQKQQPKWLVKFVLHSSGLIAAKFQYHHLVVEAFKKIQKASWNAKERLWMFPISSLSVIEGILNGIHGVNIQVQQLNNIVQCALHASLACPDLQGLYAQMPSCIESTLLPFQRDGVRFILQHGGRAILADEMGLGKTLQAIAFASCVMDHWPVLILTPPSLRLDWASAIHQWLDITPSNILVVLSQNGGSNKKGFNIVNSSFRETIQLDGVFNILSYDAIPKLQDLILASKFEVVIADESHYLKNAQAKRTSACLPILQKARHTILLSGTPALSRPIELFKQLAALYPTVYKNVHDYGNRYCKSAVFGKYQGSINHDELHNLMKTTVMIRRLKKDVLTELPEKRRQKVSLNVNEKDLKEVKILFRELEDIRNQISTCESSEILDSLVLLQKNTINKV</sequence>
<accession>A0A0K9PYK3</accession>
<dbReference type="Gene3D" id="3.40.50.10810">
    <property type="entry name" value="Tandem AAA-ATPase domain"/>
    <property type="match status" value="1"/>
</dbReference>
<evidence type="ECO:0000256" key="5">
    <source>
        <dbReference type="SAM" id="MobiDB-lite"/>
    </source>
</evidence>
<dbReference type="PANTHER" id="PTHR45766:SF3">
    <property type="entry name" value="DNA ANNEALING HELICASE AND ENDONUCLEASE ZRANB3"/>
    <property type="match status" value="1"/>
</dbReference>
<dbReference type="Proteomes" id="UP000036987">
    <property type="component" value="Unassembled WGS sequence"/>
</dbReference>
<dbReference type="AlphaFoldDB" id="A0A0K9PYK3"/>
<gene>
    <name evidence="8" type="ORF">ZOSMA_137G00360</name>
</gene>
<name>A0A0K9PYK3_ZOSMR</name>
<dbReference type="OrthoDB" id="2801544at2759"/>
<evidence type="ECO:0000313" key="9">
    <source>
        <dbReference type="Proteomes" id="UP000036987"/>
    </source>
</evidence>
<feature type="domain" description="HARP" evidence="7">
    <location>
        <begin position="63"/>
        <end position="139"/>
    </location>
</feature>
<protein>
    <recommendedName>
        <fullName evidence="10">SWI/SNF-related matrix-associated actin-dependent regulator of chromatin subfamily A-like protein 1</fullName>
    </recommendedName>
</protein>
<dbReference type="EMBL" id="LFYR01000468">
    <property type="protein sequence ID" value="KMZ74019.1"/>
    <property type="molecule type" value="Genomic_DNA"/>
</dbReference>
<dbReference type="CDD" id="cd18010">
    <property type="entry name" value="DEXHc_HARP_SMARCAL1"/>
    <property type="match status" value="1"/>
</dbReference>
<dbReference type="SMART" id="SM00487">
    <property type="entry name" value="DEXDc"/>
    <property type="match status" value="1"/>
</dbReference>
<dbReference type="InterPro" id="IPR027417">
    <property type="entry name" value="P-loop_NTPase"/>
</dbReference>
<evidence type="ECO:0000259" key="7">
    <source>
        <dbReference type="PROSITE" id="PS51467"/>
    </source>
</evidence>
<organism evidence="8 9">
    <name type="scientific">Zostera marina</name>
    <name type="common">Eelgrass</name>
    <dbReference type="NCBI Taxonomy" id="29655"/>
    <lineage>
        <taxon>Eukaryota</taxon>
        <taxon>Viridiplantae</taxon>
        <taxon>Streptophyta</taxon>
        <taxon>Embryophyta</taxon>
        <taxon>Tracheophyta</taxon>
        <taxon>Spermatophyta</taxon>
        <taxon>Magnoliopsida</taxon>
        <taxon>Liliopsida</taxon>
        <taxon>Zosteraceae</taxon>
        <taxon>Zostera</taxon>
    </lineage>
</organism>
<dbReference type="SUPFAM" id="SSF52540">
    <property type="entry name" value="P-loop containing nucleoside triphosphate hydrolases"/>
    <property type="match status" value="1"/>
</dbReference>
<dbReference type="PROSITE" id="PS51192">
    <property type="entry name" value="HELICASE_ATP_BIND_1"/>
    <property type="match status" value="1"/>
</dbReference>
<keyword evidence="4" id="KW-0067">ATP-binding</keyword>
<dbReference type="InterPro" id="IPR014001">
    <property type="entry name" value="Helicase_ATP-bd"/>
</dbReference>
<dbReference type="GO" id="GO:0016787">
    <property type="term" value="F:hydrolase activity"/>
    <property type="evidence" value="ECO:0007669"/>
    <property type="project" value="UniProtKB-KW"/>
</dbReference>
<evidence type="ECO:0008006" key="10">
    <source>
        <dbReference type="Google" id="ProtNLM"/>
    </source>
</evidence>
<evidence type="ECO:0000256" key="2">
    <source>
        <dbReference type="ARBA" id="ARBA00022801"/>
    </source>
</evidence>
<dbReference type="OMA" id="FTLHRAR"/>
<reference evidence="9" key="1">
    <citation type="journal article" date="2016" name="Nature">
        <title>The genome of the seagrass Zostera marina reveals angiosperm adaptation to the sea.</title>
        <authorList>
            <person name="Olsen J.L."/>
            <person name="Rouze P."/>
            <person name="Verhelst B."/>
            <person name="Lin Y.-C."/>
            <person name="Bayer T."/>
            <person name="Collen J."/>
            <person name="Dattolo E."/>
            <person name="De Paoli E."/>
            <person name="Dittami S."/>
            <person name="Maumus F."/>
            <person name="Michel G."/>
            <person name="Kersting A."/>
            <person name="Lauritano C."/>
            <person name="Lohaus R."/>
            <person name="Toepel M."/>
            <person name="Tonon T."/>
            <person name="Vanneste K."/>
            <person name="Amirebrahimi M."/>
            <person name="Brakel J."/>
            <person name="Bostroem C."/>
            <person name="Chovatia M."/>
            <person name="Grimwood J."/>
            <person name="Jenkins J.W."/>
            <person name="Jueterbock A."/>
            <person name="Mraz A."/>
            <person name="Stam W.T."/>
            <person name="Tice H."/>
            <person name="Bornberg-Bauer E."/>
            <person name="Green P.J."/>
            <person name="Pearson G.A."/>
            <person name="Procaccini G."/>
            <person name="Duarte C.M."/>
            <person name="Schmutz J."/>
            <person name="Reusch T.B.H."/>
            <person name="Van de Peer Y."/>
        </authorList>
    </citation>
    <scope>NUCLEOTIDE SEQUENCE [LARGE SCALE GENOMIC DNA]</scope>
    <source>
        <strain evidence="9">cv. Finnish</strain>
    </source>
</reference>
<evidence type="ECO:0000256" key="4">
    <source>
        <dbReference type="ARBA" id="ARBA00022840"/>
    </source>
</evidence>
<dbReference type="Pfam" id="PF00176">
    <property type="entry name" value="SNF2-rel_dom"/>
    <property type="match status" value="1"/>
</dbReference>
<feature type="domain" description="Helicase ATP-binding" evidence="6">
    <location>
        <begin position="179"/>
        <end position="351"/>
    </location>
</feature>
<dbReference type="FunFam" id="3.40.50.10810:FF:000044">
    <property type="entry name" value="Chromatin remodeling factor18"/>
    <property type="match status" value="1"/>
</dbReference>
<dbReference type="GO" id="GO:0004386">
    <property type="term" value="F:helicase activity"/>
    <property type="evidence" value="ECO:0007669"/>
    <property type="project" value="UniProtKB-KW"/>
</dbReference>
<comment type="caution">
    <text evidence="8">The sequence shown here is derived from an EMBL/GenBank/DDBJ whole genome shotgun (WGS) entry which is preliminary data.</text>
</comment>
<feature type="region of interest" description="Disordered" evidence="5">
    <location>
        <begin position="25"/>
        <end position="49"/>
    </location>
</feature>
<evidence type="ECO:0000256" key="1">
    <source>
        <dbReference type="ARBA" id="ARBA00022741"/>
    </source>
</evidence>
<feature type="compositionally biased region" description="Pro residues" evidence="5">
    <location>
        <begin position="34"/>
        <end position="43"/>
    </location>
</feature>
<dbReference type="STRING" id="29655.A0A0K9PYK3"/>
<evidence type="ECO:0000256" key="3">
    <source>
        <dbReference type="ARBA" id="ARBA00022806"/>
    </source>
</evidence>
<keyword evidence="1" id="KW-0547">Nucleotide-binding</keyword>